<name>A0A0G9HFY1_9GAMM</name>
<dbReference type="AlphaFoldDB" id="A0A0G9HFY1"/>
<keyword evidence="2" id="KW-1185">Reference proteome</keyword>
<protein>
    <submittedName>
        <fullName evidence="1">Uncharacterized protein</fullName>
    </submittedName>
</protein>
<dbReference type="EMBL" id="CP017480">
    <property type="protein sequence ID" value="APG06128.1"/>
    <property type="molecule type" value="Genomic_DNA"/>
</dbReference>
<sequence length="112" mass="12238">MTVSEVQTKSILHTRTSHFVSGVATGMAVTGPTDDGFLHLHFFREVQRITNDDVPSRSLAPNEVELAWGHAEANIHLHREEVAVISIPVGRLPIISTSIARAMRFVATLGGR</sequence>
<dbReference type="RefSeq" id="WP_046965837.1">
    <property type="nucleotide sequence ID" value="NZ_CP017480.1"/>
</dbReference>
<dbReference type="Proteomes" id="UP000182987">
    <property type="component" value="Chromosome"/>
</dbReference>
<reference evidence="2" key="1">
    <citation type="submission" date="2016-09" db="EMBL/GenBank/DDBJ databases">
        <authorList>
            <person name="Lysoe E."/>
        </authorList>
    </citation>
    <scope>NUCLEOTIDE SEQUENCE [LARGE SCALE GENOMIC DNA]</scope>
    <source>
        <strain evidence="2">LJ96T</strain>
    </source>
</reference>
<dbReference type="PATRIC" id="fig|1440763.5.peg.1019"/>
<dbReference type="KEGG" id="lrz:BJI69_20965"/>
<dbReference type="OrthoDB" id="5953962at2"/>
<gene>
    <name evidence="1" type="ORF">BJI69_20965</name>
</gene>
<evidence type="ECO:0000313" key="1">
    <source>
        <dbReference type="EMBL" id="APG06128.1"/>
    </source>
</evidence>
<evidence type="ECO:0000313" key="2">
    <source>
        <dbReference type="Proteomes" id="UP000182987"/>
    </source>
</evidence>
<organism evidence="1 2">
    <name type="scientific">Luteibacter rhizovicinus DSM 16549</name>
    <dbReference type="NCBI Taxonomy" id="1440763"/>
    <lineage>
        <taxon>Bacteria</taxon>
        <taxon>Pseudomonadati</taxon>
        <taxon>Pseudomonadota</taxon>
        <taxon>Gammaproteobacteria</taxon>
        <taxon>Lysobacterales</taxon>
        <taxon>Rhodanobacteraceae</taxon>
        <taxon>Luteibacter</taxon>
    </lineage>
</organism>
<accession>A0A0G9HFY1</accession>
<proteinExistence type="predicted"/>